<accession>A0AAD8XIX5</accession>
<gene>
    <name evidence="1" type="ORF">BDZ83DRAFT_651573</name>
</gene>
<keyword evidence="2" id="KW-1185">Reference proteome</keyword>
<evidence type="ECO:0000313" key="2">
    <source>
        <dbReference type="Proteomes" id="UP001244207"/>
    </source>
</evidence>
<name>A0AAD8XIX5_GLOAC</name>
<dbReference type="EMBL" id="JAHMHS010000044">
    <property type="protein sequence ID" value="KAK1725190.1"/>
    <property type="molecule type" value="Genomic_DNA"/>
</dbReference>
<evidence type="ECO:0000313" key="1">
    <source>
        <dbReference type="EMBL" id="KAK1725190.1"/>
    </source>
</evidence>
<sequence length="115" mass="12693">MSGDNEDSESPMSCAIAPKNPRLKVNKPDLLQCFCGAACHSSALRCWDTPKSLEMSPRRQCSLLLPVRDNVYRQPAPWAGSGQYGSCIVTCSRAYENSKKYEGVTTINDSLMSRD</sequence>
<dbReference type="RefSeq" id="XP_060365245.1">
    <property type="nucleotide sequence ID" value="XM_060510459.1"/>
</dbReference>
<organism evidence="1 2">
    <name type="scientific">Glomerella acutata</name>
    <name type="common">Colletotrichum acutatum</name>
    <dbReference type="NCBI Taxonomy" id="27357"/>
    <lineage>
        <taxon>Eukaryota</taxon>
        <taxon>Fungi</taxon>
        <taxon>Dikarya</taxon>
        <taxon>Ascomycota</taxon>
        <taxon>Pezizomycotina</taxon>
        <taxon>Sordariomycetes</taxon>
        <taxon>Hypocreomycetidae</taxon>
        <taxon>Glomerellales</taxon>
        <taxon>Glomerellaceae</taxon>
        <taxon>Colletotrichum</taxon>
        <taxon>Colletotrichum acutatum species complex</taxon>
    </lineage>
</organism>
<dbReference type="GeneID" id="85394358"/>
<comment type="caution">
    <text evidence="1">The sequence shown here is derived from an EMBL/GenBank/DDBJ whole genome shotgun (WGS) entry which is preliminary data.</text>
</comment>
<dbReference type="AlphaFoldDB" id="A0AAD8XIX5"/>
<reference evidence="1" key="1">
    <citation type="submission" date="2021-12" db="EMBL/GenBank/DDBJ databases">
        <title>Comparative genomics, transcriptomics and evolutionary studies reveal genomic signatures of adaptation to plant cell wall in hemibiotrophic fungi.</title>
        <authorList>
            <consortium name="DOE Joint Genome Institute"/>
            <person name="Baroncelli R."/>
            <person name="Diaz J.F."/>
            <person name="Benocci T."/>
            <person name="Peng M."/>
            <person name="Battaglia E."/>
            <person name="Haridas S."/>
            <person name="Andreopoulos W."/>
            <person name="Labutti K."/>
            <person name="Pangilinan J."/>
            <person name="Floch G.L."/>
            <person name="Makela M.R."/>
            <person name="Henrissat B."/>
            <person name="Grigoriev I.V."/>
            <person name="Crouch J.A."/>
            <person name="De Vries R.P."/>
            <person name="Sukno S.A."/>
            <person name="Thon M.R."/>
        </authorList>
    </citation>
    <scope>NUCLEOTIDE SEQUENCE</scope>
    <source>
        <strain evidence="1">CBS 112980</strain>
    </source>
</reference>
<protein>
    <submittedName>
        <fullName evidence="1">Uncharacterized protein</fullName>
    </submittedName>
</protein>
<dbReference type="Proteomes" id="UP001244207">
    <property type="component" value="Unassembled WGS sequence"/>
</dbReference>
<proteinExistence type="predicted"/>